<dbReference type="InterPro" id="IPR026444">
    <property type="entry name" value="Secre_tail"/>
</dbReference>
<name>A0ABV2TFF2_9BACT</name>
<proteinExistence type="predicted"/>
<reference evidence="2 3" key="1">
    <citation type="submission" date="2024-06" db="EMBL/GenBank/DDBJ databases">
        <title>Chitinophaga defluvii sp. nov., isolated from municipal sewage.</title>
        <authorList>
            <person name="Zhang L."/>
        </authorList>
    </citation>
    <scope>NUCLEOTIDE SEQUENCE [LARGE SCALE GENOMIC DNA]</scope>
    <source>
        <strain evidence="2 3">H8</strain>
    </source>
</reference>
<evidence type="ECO:0000313" key="3">
    <source>
        <dbReference type="Proteomes" id="UP001549749"/>
    </source>
</evidence>
<dbReference type="Proteomes" id="UP001549749">
    <property type="component" value="Unassembled WGS sequence"/>
</dbReference>
<organism evidence="2 3">
    <name type="scientific">Chitinophaga defluvii</name>
    <dbReference type="NCBI Taxonomy" id="3163343"/>
    <lineage>
        <taxon>Bacteria</taxon>
        <taxon>Pseudomonadati</taxon>
        <taxon>Bacteroidota</taxon>
        <taxon>Chitinophagia</taxon>
        <taxon>Chitinophagales</taxon>
        <taxon>Chitinophagaceae</taxon>
        <taxon>Chitinophaga</taxon>
    </lineage>
</organism>
<feature type="domain" description="Secretion system C-terminal sorting" evidence="1">
    <location>
        <begin position="441"/>
        <end position="506"/>
    </location>
</feature>
<accession>A0ABV2TFF2</accession>
<dbReference type="Pfam" id="PF18962">
    <property type="entry name" value="Por_Secre_tail"/>
    <property type="match status" value="1"/>
</dbReference>
<dbReference type="EMBL" id="JBEXAC010000003">
    <property type="protein sequence ID" value="MET7001365.1"/>
    <property type="molecule type" value="Genomic_DNA"/>
</dbReference>
<sequence>MLLASLINNTVFAQQAVYIPADGKVWSYGDVAVFGDMRNEGTLGSSAATTLYFMGKRWINGNGATLPVEGQGGMFRFTGNNILYGTVGQQLLAGGYNVASKTGASFPNLEVNNAAGILLDDLNDLKIIHHLHFSSGHIFLNGWNLEVGDHDPGTITGYSDQRFVVTGTGPAGGYLYRAQLTGASGNVVFPVGTALQHYTPVAIAQKGAPDDFKVRVFDQVYREAVSGAIIADSFVYKTWNIGRVQNTDGEAAITLQHIDAAESPTYAANRERSFITRFIDNSWNLEDTTGTKPVPGTLSTGSALQPATMQTRTITSGLGTNEFFAKTTNVLSDRPPATFMRFDAYRISVYFVQLEWSTIKEFNNLQFEIERKLDNEEDFTRIATIPTLAVNGNSNILLNYEFRDANSYDGWSYYRIKAVSRNGKYVYTTIRAVPPMIQIDVYPNPNAGQFKVRMHGIRTPMLLQITDVWGQVVRQQEILTNGEVEIRNMPAGTYFLVMYHKATQVIGYRCKVIVIDH</sequence>
<protein>
    <submittedName>
        <fullName evidence="2">T9SS type A sorting domain-containing protein</fullName>
    </submittedName>
</protein>
<dbReference type="NCBIfam" id="TIGR04183">
    <property type="entry name" value="Por_Secre_tail"/>
    <property type="match status" value="1"/>
</dbReference>
<comment type="caution">
    <text evidence="2">The sequence shown here is derived from an EMBL/GenBank/DDBJ whole genome shotgun (WGS) entry which is preliminary data.</text>
</comment>
<keyword evidence="3" id="KW-1185">Reference proteome</keyword>
<dbReference type="RefSeq" id="WP_354663934.1">
    <property type="nucleotide sequence ID" value="NZ_JBEXAC010000003.1"/>
</dbReference>
<evidence type="ECO:0000313" key="2">
    <source>
        <dbReference type="EMBL" id="MET7001365.1"/>
    </source>
</evidence>
<evidence type="ECO:0000259" key="1">
    <source>
        <dbReference type="Pfam" id="PF18962"/>
    </source>
</evidence>
<gene>
    <name evidence="2" type="ORF">ABR189_28545</name>
</gene>